<dbReference type="EMBL" id="JNFF01000084">
    <property type="protein sequence ID" value="KEQ29082.1"/>
    <property type="molecule type" value="Genomic_DNA"/>
</dbReference>
<feature type="chain" id="PRO_5001761787" evidence="1">
    <location>
        <begin position="30"/>
        <end position="937"/>
    </location>
</feature>
<comment type="caution">
    <text evidence="2">The sequence shown here is derived from an EMBL/GenBank/DDBJ whole genome shotgun (WGS) entry which is preliminary data.</text>
</comment>
<name>A0A081PEF9_9SPHI</name>
<reference evidence="2 3" key="1">
    <citation type="journal article" date="1992" name="Int. J. Syst. Bacteriol.">
        <title>Sphingobacterium antarcticus sp. nov. a Psychrotrophic Bacterium from the Soils of Schirmacher Oasis, Antarctica.</title>
        <authorList>
            <person name="Shivaji S."/>
            <person name="Ray M.K."/>
            <person name="Rao N.S."/>
            <person name="Saiserr L."/>
            <person name="Jagannadham M.V."/>
            <person name="Kumar G.S."/>
            <person name="Reddy G."/>
            <person name="Bhargava P.M."/>
        </authorList>
    </citation>
    <scope>NUCLEOTIDE SEQUENCE [LARGE SCALE GENOMIC DNA]</scope>
    <source>
        <strain evidence="2 3">4BY</strain>
    </source>
</reference>
<gene>
    <name evidence="2" type="ORF">N180_19000</name>
</gene>
<dbReference type="eggNOG" id="COG0823">
    <property type="taxonomic scope" value="Bacteria"/>
</dbReference>
<evidence type="ECO:0000313" key="3">
    <source>
        <dbReference type="Proteomes" id="UP000028007"/>
    </source>
</evidence>
<dbReference type="PANTHER" id="PTHR36842:SF1">
    <property type="entry name" value="PROTEIN TOLB"/>
    <property type="match status" value="1"/>
</dbReference>
<dbReference type="RefSeq" id="WP_037442821.1">
    <property type="nucleotide sequence ID" value="NZ_JNFF01000084.1"/>
</dbReference>
<organism evidence="2 3">
    <name type="scientific">Pedobacter antarcticus 4BY</name>
    <dbReference type="NCBI Taxonomy" id="1358423"/>
    <lineage>
        <taxon>Bacteria</taxon>
        <taxon>Pseudomonadati</taxon>
        <taxon>Bacteroidota</taxon>
        <taxon>Sphingobacteriia</taxon>
        <taxon>Sphingobacteriales</taxon>
        <taxon>Sphingobacteriaceae</taxon>
        <taxon>Pedobacter</taxon>
    </lineage>
</organism>
<evidence type="ECO:0000256" key="1">
    <source>
        <dbReference type="SAM" id="SignalP"/>
    </source>
</evidence>
<dbReference type="SUPFAM" id="SSF82171">
    <property type="entry name" value="DPP6 N-terminal domain-like"/>
    <property type="match status" value="1"/>
</dbReference>
<accession>A0A081PEF9</accession>
<evidence type="ECO:0000313" key="2">
    <source>
        <dbReference type="EMBL" id="KEQ29082.1"/>
    </source>
</evidence>
<dbReference type="PANTHER" id="PTHR36842">
    <property type="entry name" value="PROTEIN TOLB HOMOLOG"/>
    <property type="match status" value="1"/>
</dbReference>
<proteinExistence type="predicted"/>
<dbReference type="Proteomes" id="UP000028007">
    <property type="component" value="Unassembled WGS sequence"/>
</dbReference>
<protein>
    <submittedName>
        <fullName evidence="2">Uncharacterized protein</fullName>
    </submittedName>
</protein>
<keyword evidence="1" id="KW-0732">Signal</keyword>
<dbReference type="Gene3D" id="2.120.10.30">
    <property type="entry name" value="TolB, C-terminal domain"/>
    <property type="match status" value="1"/>
</dbReference>
<dbReference type="InterPro" id="IPR011042">
    <property type="entry name" value="6-blade_b-propeller_TolB-like"/>
</dbReference>
<feature type="signal peptide" evidence="1">
    <location>
        <begin position="1"/>
        <end position="29"/>
    </location>
</feature>
<dbReference type="AlphaFoldDB" id="A0A081PEF9"/>
<dbReference type="OrthoDB" id="9799878at2"/>
<keyword evidence="3" id="KW-1185">Reference proteome</keyword>
<sequence length="937" mass="106122">MRFFTLNKYLIISKIVLLTSICTSHTAIGQVYSGEQNPLSVKWKQITSGSFRIIYPLEMEADAQRMANTFQHIAPAIGNSLNVKISPIPILLQNRGVIANGFVQLGPKKSEFFSTPPQNFDSQDWLNNLAVHELRHAAQFDKLTGSRPYPFPEQVYFAWMGASIPMWFFEGDAVTTETALTYSGRGRQPAWIMPYRTALLEGRKFSYSKANFGSEKDITPGYYQLGYLLSSGIRKSAGKFVFDSVLTDIKKRPFRLYPFAGSLQKFTGKTGRQWYDAVNSEIGKEWLQQDRKNLSETYPQLSPPATFETNYMLPVQLKNGNILSLLQSKAETPAFVLLTPEGKQTRLKSIGQQEEPWFSYSAGKIVWNEIRYDMRFRQRSYSVVCIYDLETKKVKQLTTRTRIFSPTLSANGLKIAAVEIDLSNKINLIELDAATGKIIRTFPNPKNLQIQTPAYNDKGTLIAYITGSEAGKTLNTVDSSGKTTILIPETRQQLTRPVFIKSSIAFNAHYNGINNIYSIDSAGKKIMALSASKYGAFNVSAIPGKDSLIFNDYRSYGYAIAKMGNKPKETGTNTFVYFGQAAEKQENTGSVFENIPDSTYTSKRYNALGNLFRIHSVIPVIEDEHKGGIQLVSNNLLNTVDSYAGIAYQSDLGRFEYNAGISLKTFYPIFNLTYRNRARRTFYSTPPTGIKQGDWRENYVKLEALVPFNFSSGHHNYGISVRAGTSYTQRYMPEQMPQNYITRIRFPLETGVSFSHIVRSSARDVAPRWAQILRLTYLGQPFDALLSGDVFAAEGFLYFPGILRNHSFMANFNYQSASGIRSFNNEVSTVYGYNNIRAKSLMKNSLLMNYRFPLFFPDAELSSLAYIRSVRAGLFAHYENLGRESNLGQPKTYGFEVFSSMNLLRYQPIVDVGTRFIFVNREYHQNPIFELIVNYTF</sequence>